<evidence type="ECO:0000256" key="1">
    <source>
        <dbReference type="SAM" id="SignalP"/>
    </source>
</evidence>
<protein>
    <submittedName>
        <fullName evidence="2">Uncharacterized protein</fullName>
    </submittedName>
</protein>
<reference evidence="2" key="1">
    <citation type="submission" date="2022-10" db="EMBL/GenBank/DDBJ databases">
        <title>Tapping the CABI collections for fungal endophytes: first genome assemblies for Collariella, Neodidymelliopsis, Ascochyta clinopodiicola, Didymella pomorum, Didymosphaeria variabile, Neocosmospora piperis and Neocucurbitaria cava.</title>
        <authorList>
            <person name="Hill R."/>
        </authorList>
    </citation>
    <scope>NUCLEOTIDE SEQUENCE</scope>
    <source>
        <strain evidence="2">IMI 355091</strain>
    </source>
</reference>
<name>A0A9W8ZAM9_9PLEO</name>
<proteinExistence type="predicted"/>
<dbReference type="EMBL" id="JAPEVA010000072">
    <property type="protein sequence ID" value="KAJ4401540.1"/>
    <property type="molecule type" value="Genomic_DNA"/>
</dbReference>
<gene>
    <name evidence="2" type="ORF">N0V91_007844</name>
</gene>
<dbReference type="AlphaFoldDB" id="A0A9W8ZAM9"/>
<comment type="caution">
    <text evidence="2">The sequence shown here is derived from an EMBL/GenBank/DDBJ whole genome shotgun (WGS) entry which is preliminary data.</text>
</comment>
<dbReference type="Proteomes" id="UP001140510">
    <property type="component" value="Unassembled WGS sequence"/>
</dbReference>
<keyword evidence="1" id="KW-0732">Signal</keyword>
<evidence type="ECO:0000313" key="2">
    <source>
        <dbReference type="EMBL" id="KAJ4401540.1"/>
    </source>
</evidence>
<organism evidence="2 3">
    <name type="scientific">Didymella pomorum</name>
    <dbReference type="NCBI Taxonomy" id="749634"/>
    <lineage>
        <taxon>Eukaryota</taxon>
        <taxon>Fungi</taxon>
        <taxon>Dikarya</taxon>
        <taxon>Ascomycota</taxon>
        <taxon>Pezizomycotina</taxon>
        <taxon>Dothideomycetes</taxon>
        <taxon>Pleosporomycetidae</taxon>
        <taxon>Pleosporales</taxon>
        <taxon>Pleosporineae</taxon>
        <taxon>Didymellaceae</taxon>
        <taxon>Didymella</taxon>
    </lineage>
</organism>
<keyword evidence="3" id="KW-1185">Reference proteome</keyword>
<sequence length="198" mass="22479">MDWLKASLLMLDRVVALASGHALEHLNALQRNIQPNESYDLIEEHVSACIKMLLDNPQPSTWLHCDAIALGFCSNLLLQQEQLYHLARLPYSNLYHVQKEKVELTLMFGRRMAWDMVRAALGSVDSKEEVARLPFAALCCVLRAAIAVLETCRLPGDEVVSKEEVKKLQRVVSWFAARWGVGQQFETKLADIMRNLGY</sequence>
<evidence type="ECO:0000313" key="3">
    <source>
        <dbReference type="Proteomes" id="UP001140510"/>
    </source>
</evidence>
<dbReference type="OrthoDB" id="3862662at2759"/>
<accession>A0A9W8ZAM9</accession>
<feature type="signal peptide" evidence="1">
    <location>
        <begin position="1"/>
        <end position="18"/>
    </location>
</feature>
<feature type="chain" id="PRO_5040991250" evidence="1">
    <location>
        <begin position="19"/>
        <end position="198"/>
    </location>
</feature>